<dbReference type="STRING" id="331657.A0A4U0WML7"/>
<dbReference type="PANTHER" id="PTHR12801">
    <property type="entry name" value="RNA EXONUCLEASE REXO1 / RECO3 FAMILY MEMBER-RELATED"/>
    <property type="match status" value="1"/>
</dbReference>
<name>A0A4U0WML7_9PEZI</name>
<dbReference type="GO" id="GO:0004527">
    <property type="term" value="F:exonuclease activity"/>
    <property type="evidence" value="ECO:0007669"/>
    <property type="project" value="UniProtKB-KW"/>
</dbReference>
<dbReference type="GO" id="GO:0005634">
    <property type="term" value="C:nucleus"/>
    <property type="evidence" value="ECO:0007669"/>
    <property type="project" value="UniProtKB-SubCell"/>
</dbReference>
<dbReference type="SMART" id="SM00479">
    <property type="entry name" value="EXOIII"/>
    <property type="match status" value="1"/>
</dbReference>
<dbReference type="OrthoDB" id="206335at2759"/>
<dbReference type="Pfam" id="PF00929">
    <property type="entry name" value="RNase_T"/>
    <property type="match status" value="1"/>
</dbReference>
<evidence type="ECO:0000313" key="10">
    <source>
        <dbReference type="Proteomes" id="UP000308768"/>
    </source>
</evidence>
<evidence type="ECO:0000256" key="6">
    <source>
        <dbReference type="ARBA" id="ARBA00023242"/>
    </source>
</evidence>
<dbReference type="Proteomes" id="UP000308768">
    <property type="component" value="Unassembled WGS sequence"/>
</dbReference>
<evidence type="ECO:0000256" key="4">
    <source>
        <dbReference type="ARBA" id="ARBA00022801"/>
    </source>
</evidence>
<accession>A0A4U0WML7</accession>
<keyword evidence="4" id="KW-0378">Hydrolase</keyword>
<comment type="subcellular location">
    <subcellularLocation>
        <location evidence="1">Nucleus</location>
    </subcellularLocation>
</comment>
<dbReference type="InterPro" id="IPR013520">
    <property type="entry name" value="Ribonucl_H"/>
</dbReference>
<sequence>MAPGKRTRDDFEEEGEDGTTNPFGVGQTLAGLNDRSMPAHAQEKEESDNDGRNGESGWQTVNRKSKKQKKEKAGNYPSIAHSAQARLQSFVKIGDLQNLVLYLLADGTAPQWVSVRHHAEVRKAVVLMVPGLEADMFDGKITLEEARKLDSDGGNGTTVLSTSADVQNGVGVQTNGSSEAHVSQSNKQRIHISPDDYYPVRLVAPKLPDPLKPFADMFPHIWPVKAPGDDKFSRLHSPLYAMLTSPLTKSKEEKKRKGPQPPLEGKDWQNKRTPITEFLANLEELRESDYPLHPAVFETDAEKENEMERRRKAHQFSQDGWVDTKVDKFEDGETPASEIQQGSITAGRDIIAMDCEMCKTSADLFELTRVSLVGWDGDIVLDKLVKPENPITDYLTPYSGITKAMLEPVTTTLADIQAQLLTLLTPKTILIGHSLNADLTALKMTHPFVIDTAFLYPHPRGPPLKSSLKWLSQKYLTREIQKGHGSQGHDSVEDARACLDLVKQKCEKGKLWGTSEVSGESIFKRLGRALKRRDHEEGRTGAVVDWGEPKRGIGSNAAVAIGCTNDEEVVAAVKRAVVGDPDGALVPGGGVDFVWARLRELEDLRGWWTHAHNKPSTSSDSAVTPTTSATAASTSIISTPAIPSTILNPLVSEPSPTALAAAVAHTTAHIHSIYQALPPCTAFIVYSGTGDPREMARLQAQQQQFQREYRTRKWDDCTVHWTDTEAQALRRACARAREGVGFVVVK</sequence>
<feature type="region of interest" description="Disordered" evidence="7">
    <location>
        <begin position="246"/>
        <end position="271"/>
    </location>
</feature>
<dbReference type="InterPro" id="IPR047021">
    <property type="entry name" value="REXO1/3/4-like"/>
</dbReference>
<dbReference type="Gene3D" id="3.30.420.10">
    <property type="entry name" value="Ribonuclease H-like superfamily/Ribonuclease H"/>
    <property type="match status" value="1"/>
</dbReference>
<dbReference type="FunFam" id="3.30.420.10:FF:000019">
    <property type="entry name" value="RNA exonuclease NEF-sp"/>
    <property type="match status" value="1"/>
</dbReference>
<comment type="caution">
    <text evidence="9">The sequence shown here is derived from an EMBL/GenBank/DDBJ whole genome shotgun (WGS) entry which is preliminary data.</text>
</comment>
<protein>
    <recommendedName>
        <fullName evidence="8">Exonuclease domain-containing protein</fullName>
    </recommendedName>
</protein>
<keyword evidence="3" id="KW-0540">Nuclease</keyword>
<feature type="compositionally biased region" description="Basic and acidic residues" evidence="7">
    <location>
        <begin position="41"/>
        <end position="53"/>
    </location>
</feature>
<dbReference type="EMBL" id="NAJN01001387">
    <property type="protein sequence ID" value="TKA63546.1"/>
    <property type="molecule type" value="Genomic_DNA"/>
</dbReference>
<reference evidence="9 10" key="1">
    <citation type="submission" date="2017-03" db="EMBL/GenBank/DDBJ databases">
        <title>Genomes of endolithic fungi from Antarctica.</title>
        <authorList>
            <person name="Coleine C."/>
            <person name="Masonjones S."/>
            <person name="Stajich J.E."/>
        </authorList>
    </citation>
    <scope>NUCLEOTIDE SEQUENCE [LARGE SCALE GENOMIC DNA]</scope>
    <source>
        <strain evidence="9 10">CCFEE 5187</strain>
    </source>
</reference>
<dbReference type="InterPro" id="IPR012337">
    <property type="entry name" value="RNaseH-like_sf"/>
</dbReference>
<evidence type="ECO:0000256" key="2">
    <source>
        <dbReference type="ARBA" id="ARBA00006357"/>
    </source>
</evidence>
<dbReference type="InterPro" id="IPR036397">
    <property type="entry name" value="RNaseH_sf"/>
</dbReference>
<dbReference type="GO" id="GO:0003676">
    <property type="term" value="F:nucleic acid binding"/>
    <property type="evidence" value="ECO:0007669"/>
    <property type="project" value="InterPro"/>
</dbReference>
<gene>
    <name evidence="9" type="ORF">B0A49_10508</name>
</gene>
<organism evidence="9 10">
    <name type="scientific">Cryomyces minteri</name>
    <dbReference type="NCBI Taxonomy" id="331657"/>
    <lineage>
        <taxon>Eukaryota</taxon>
        <taxon>Fungi</taxon>
        <taxon>Dikarya</taxon>
        <taxon>Ascomycota</taxon>
        <taxon>Pezizomycotina</taxon>
        <taxon>Dothideomycetes</taxon>
        <taxon>Dothideomycetes incertae sedis</taxon>
        <taxon>Cryomyces</taxon>
    </lineage>
</organism>
<proteinExistence type="inferred from homology"/>
<feature type="domain" description="Exonuclease" evidence="8">
    <location>
        <begin position="349"/>
        <end position="511"/>
    </location>
</feature>
<dbReference type="InterPro" id="IPR034922">
    <property type="entry name" value="REX1-like_exo"/>
</dbReference>
<dbReference type="CDD" id="cd06145">
    <property type="entry name" value="REX1_like"/>
    <property type="match status" value="1"/>
</dbReference>
<keyword evidence="5" id="KW-0269">Exonuclease</keyword>
<keyword evidence="10" id="KW-1185">Reference proteome</keyword>
<comment type="similarity">
    <text evidence="2">Belongs to the REXO1/REXO3 family.</text>
</comment>
<evidence type="ECO:0000256" key="7">
    <source>
        <dbReference type="SAM" id="MobiDB-lite"/>
    </source>
</evidence>
<evidence type="ECO:0000256" key="1">
    <source>
        <dbReference type="ARBA" id="ARBA00004123"/>
    </source>
</evidence>
<dbReference type="AlphaFoldDB" id="A0A4U0WML7"/>
<evidence type="ECO:0000256" key="5">
    <source>
        <dbReference type="ARBA" id="ARBA00022839"/>
    </source>
</evidence>
<evidence type="ECO:0000259" key="8">
    <source>
        <dbReference type="SMART" id="SM00479"/>
    </source>
</evidence>
<evidence type="ECO:0000256" key="3">
    <source>
        <dbReference type="ARBA" id="ARBA00022722"/>
    </source>
</evidence>
<keyword evidence="6" id="KW-0539">Nucleus</keyword>
<dbReference type="PANTHER" id="PTHR12801:SF115">
    <property type="entry name" value="FI18136P1-RELATED"/>
    <property type="match status" value="1"/>
</dbReference>
<dbReference type="SUPFAM" id="SSF53098">
    <property type="entry name" value="Ribonuclease H-like"/>
    <property type="match status" value="1"/>
</dbReference>
<feature type="region of interest" description="Disordered" evidence="7">
    <location>
        <begin position="1"/>
        <end position="77"/>
    </location>
</feature>
<evidence type="ECO:0000313" key="9">
    <source>
        <dbReference type="EMBL" id="TKA63546.1"/>
    </source>
</evidence>